<dbReference type="EMBL" id="CP070371">
    <property type="protein sequence ID" value="QRZ14923.1"/>
    <property type="molecule type" value="Genomic_DNA"/>
</dbReference>
<sequence length="114" mass="12725">MSDPRDRPGYSFNPGPPPEASRFLRNKGLRPAFSFEDVEPEEHAVAFSVAKVMELDLLDALTNAAGVGLLVNAQTKEPLLLSERWLCAWGDQLPTETVVDQVKFLKSFQIWVLP</sequence>
<gene>
    <name evidence="2" type="ORF">JWJ88_18415</name>
</gene>
<evidence type="ECO:0000313" key="2">
    <source>
        <dbReference type="EMBL" id="QRZ14923.1"/>
    </source>
</evidence>
<evidence type="ECO:0000313" key="3">
    <source>
        <dbReference type="Proteomes" id="UP000663629"/>
    </source>
</evidence>
<protein>
    <submittedName>
        <fullName evidence="2">Uncharacterized protein</fullName>
    </submittedName>
</protein>
<organism evidence="2 3">
    <name type="scientific">Paracoccus methylovorus</name>
    <dbReference type="NCBI Taxonomy" id="2812658"/>
    <lineage>
        <taxon>Bacteria</taxon>
        <taxon>Pseudomonadati</taxon>
        <taxon>Pseudomonadota</taxon>
        <taxon>Alphaproteobacteria</taxon>
        <taxon>Rhodobacterales</taxon>
        <taxon>Paracoccaceae</taxon>
        <taxon>Paracoccus</taxon>
    </lineage>
</organism>
<keyword evidence="3" id="KW-1185">Reference proteome</keyword>
<evidence type="ECO:0000256" key="1">
    <source>
        <dbReference type="SAM" id="MobiDB-lite"/>
    </source>
</evidence>
<reference evidence="2 3" key="1">
    <citation type="submission" date="2021-02" db="EMBL/GenBank/DDBJ databases">
        <title>Paracoccus methylovroum sp.nov., a new methanol and methylamine utilizing methylotrophic denitrifer.</title>
        <authorList>
            <person name="Timsy T."/>
            <person name="Behrendt U."/>
            <person name="Ulrich A."/>
            <person name="Spanner T."/>
            <person name="Foesel B.U."/>
            <person name="Horn M.A."/>
            <person name="Kolb S."/>
        </authorList>
    </citation>
    <scope>NUCLEOTIDE SEQUENCE [LARGE SCALE GENOMIC DNA]</scope>
    <source>
        <strain evidence="2 3">H4-D09</strain>
    </source>
</reference>
<feature type="region of interest" description="Disordered" evidence="1">
    <location>
        <begin position="1"/>
        <end position="23"/>
    </location>
</feature>
<proteinExistence type="predicted"/>
<dbReference type="Proteomes" id="UP000663629">
    <property type="component" value="Chromosome 2"/>
</dbReference>
<accession>A0ABX7JNM4</accession>
<name>A0ABX7JNM4_9RHOB</name>
<dbReference type="RefSeq" id="WP_205295889.1">
    <property type="nucleotide sequence ID" value="NZ_CP070371.1"/>
</dbReference>